<feature type="transmembrane region" description="Helical" evidence="2">
    <location>
        <begin position="198"/>
        <end position="219"/>
    </location>
</feature>
<feature type="region of interest" description="Disordered" evidence="1">
    <location>
        <begin position="38"/>
        <end position="79"/>
    </location>
</feature>
<feature type="transmembrane region" description="Helical" evidence="2">
    <location>
        <begin position="256"/>
        <end position="274"/>
    </location>
</feature>
<reference evidence="3 4" key="1">
    <citation type="submission" date="2018-06" db="EMBL/GenBank/DDBJ databases">
        <title>Sphaerisporangium craniellae sp. nov., isolated from a marine sponge in the South China Sea.</title>
        <authorList>
            <person name="Li L."/>
        </authorList>
    </citation>
    <scope>NUCLEOTIDE SEQUENCE [LARGE SCALE GENOMIC DNA]</scope>
    <source>
        <strain evidence="3 4">LHW63015</strain>
    </source>
</reference>
<dbReference type="AlphaFoldDB" id="A0A366LZ44"/>
<evidence type="ECO:0000256" key="2">
    <source>
        <dbReference type="SAM" id="Phobius"/>
    </source>
</evidence>
<dbReference type="RefSeq" id="WP_113981633.1">
    <property type="nucleotide sequence ID" value="NZ_QMEY01000006.1"/>
</dbReference>
<dbReference type="Proteomes" id="UP000253303">
    <property type="component" value="Unassembled WGS sequence"/>
</dbReference>
<feature type="compositionally biased region" description="Basic and acidic residues" evidence="1">
    <location>
        <begin position="38"/>
        <end position="47"/>
    </location>
</feature>
<evidence type="ECO:0000256" key="1">
    <source>
        <dbReference type="SAM" id="MobiDB-lite"/>
    </source>
</evidence>
<feature type="transmembrane region" description="Helical" evidence="2">
    <location>
        <begin position="93"/>
        <end position="118"/>
    </location>
</feature>
<protein>
    <submittedName>
        <fullName evidence="3">Uncharacterized protein</fullName>
    </submittedName>
</protein>
<accession>A0A366LZ44</accession>
<feature type="transmembrane region" description="Helical" evidence="2">
    <location>
        <begin position="124"/>
        <end position="143"/>
    </location>
</feature>
<organism evidence="3 4">
    <name type="scientific">Spongiactinospora rosea</name>
    <dbReference type="NCBI Taxonomy" id="2248750"/>
    <lineage>
        <taxon>Bacteria</taxon>
        <taxon>Bacillati</taxon>
        <taxon>Actinomycetota</taxon>
        <taxon>Actinomycetes</taxon>
        <taxon>Streptosporangiales</taxon>
        <taxon>Streptosporangiaceae</taxon>
        <taxon>Spongiactinospora</taxon>
    </lineage>
</organism>
<keyword evidence="2" id="KW-0812">Transmembrane</keyword>
<keyword evidence="4" id="KW-1185">Reference proteome</keyword>
<proteinExistence type="predicted"/>
<feature type="compositionally biased region" description="Basic and acidic residues" evidence="1">
    <location>
        <begin position="59"/>
        <end position="76"/>
    </location>
</feature>
<comment type="caution">
    <text evidence="3">The sequence shown here is derived from an EMBL/GenBank/DDBJ whole genome shotgun (WGS) entry which is preliminary data.</text>
</comment>
<keyword evidence="2" id="KW-1133">Transmembrane helix</keyword>
<evidence type="ECO:0000313" key="3">
    <source>
        <dbReference type="EMBL" id="RBQ18850.1"/>
    </source>
</evidence>
<dbReference type="EMBL" id="QMEY01000006">
    <property type="protein sequence ID" value="RBQ18850.1"/>
    <property type="molecule type" value="Genomic_DNA"/>
</dbReference>
<name>A0A366LZ44_9ACTN</name>
<feature type="transmembrane region" description="Helical" evidence="2">
    <location>
        <begin position="164"/>
        <end position="192"/>
    </location>
</feature>
<feature type="transmembrane region" description="Helical" evidence="2">
    <location>
        <begin position="226"/>
        <end position="244"/>
    </location>
</feature>
<evidence type="ECO:0000313" key="4">
    <source>
        <dbReference type="Proteomes" id="UP000253303"/>
    </source>
</evidence>
<keyword evidence="2" id="KW-0472">Membrane</keyword>
<dbReference type="OrthoDB" id="3537969at2"/>
<sequence>MNDWPELAGIRDGIPQPPAASDMVRAVLLASALARGYDGDPGERSPECGEAPPYTGERAGPKLGERIGDGSQDRPRRQGPALRRAWRLLVMEARLLSTAVLLSSFLVVAGCVAVALVRFELAEVLLGLAVPLVTGFGVAGLHSPDRDKAFELVRATPTSPRVILLARVTCLFGFDLVVALLGSALLTVLGAAPQGLCGLVLVWLGPAALLAALSLLLSVWWRADGAIAVALVVWSLPMLARTGLPVPAVFGQVWENVPVTLGLAALLAATAVLLTGRIEPLRVPGATRSP</sequence>
<gene>
    <name evidence="3" type="ORF">DP939_16710</name>
</gene>